<organism evidence="2 3">
    <name type="scientific">Thermoclostridium stercorarium subsp. thermolacticum DSM 2910</name>
    <dbReference type="NCBI Taxonomy" id="1121336"/>
    <lineage>
        <taxon>Bacteria</taxon>
        <taxon>Bacillati</taxon>
        <taxon>Bacillota</taxon>
        <taxon>Clostridia</taxon>
        <taxon>Eubacteriales</taxon>
        <taxon>Oscillospiraceae</taxon>
        <taxon>Thermoclostridium</taxon>
    </lineage>
</organism>
<protein>
    <recommendedName>
        <fullName evidence="4">YtxH domain-containing protein</fullName>
    </recommendedName>
</protein>
<dbReference type="RefSeq" id="WP_015359080.1">
    <property type="nucleotide sequence ID" value="NZ_CP014672.1"/>
</dbReference>
<proteinExistence type="predicted"/>
<gene>
    <name evidence="2" type="ORF">CSTERTH_06800</name>
</gene>
<keyword evidence="1" id="KW-0472">Membrane</keyword>
<evidence type="ECO:0000256" key="1">
    <source>
        <dbReference type="SAM" id="Phobius"/>
    </source>
</evidence>
<reference evidence="2 3" key="1">
    <citation type="submission" date="2016-02" db="EMBL/GenBank/DDBJ databases">
        <title>Comparison of Clostridium stercorarium subspecies using comparative genomics and transcriptomics.</title>
        <authorList>
            <person name="Schellenberg J."/>
            <person name="Thallinger G."/>
            <person name="Levin D.B."/>
            <person name="Zhang X."/>
            <person name="Alvare G."/>
            <person name="Fristensky B."/>
            <person name="Sparling R."/>
        </authorList>
    </citation>
    <scope>NUCLEOTIDE SEQUENCE [LARGE SCALE GENOMIC DNA]</scope>
    <source>
        <strain evidence="2 3">DSM 2910</strain>
    </source>
</reference>
<evidence type="ECO:0000313" key="3">
    <source>
        <dbReference type="Proteomes" id="UP000092971"/>
    </source>
</evidence>
<evidence type="ECO:0000313" key="2">
    <source>
        <dbReference type="EMBL" id="ANW98755.1"/>
    </source>
</evidence>
<keyword evidence="1" id="KW-0812">Transmembrane</keyword>
<dbReference type="Proteomes" id="UP000092971">
    <property type="component" value="Chromosome"/>
</dbReference>
<evidence type="ECO:0008006" key="4">
    <source>
        <dbReference type="Google" id="ProtNLM"/>
    </source>
</evidence>
<sequence length="59" mass="6543">MKTGFTSGVIIGGIVGAAVSMMVNGDINMKRTKRRIMRMGRDVFRKSRRLVADIGNLMQ</sequence>
<name>A0A1B1YDB8_THEST</name>
<accession>A0A1B1YDB8</accession>
<keyword evidence="1" id="KW-1133">Transmembrane helix</keyword>
<dbReference type="AlphaFoldDB" id="A0A1B1YDB8"/>
<feature type="transmembrane region" description="Helical" evidence="1">
    <location>
        <begin position="6"/>
        <end position="29"/>
    </location>
</feature>
<dbReference type="EMBL" id="CP014672">
    <property type="protein sequence ID" value="ANW98755.1"/>
    <property type="molecule type" value="Genomic_DNA"/>
</dbReference>